<comment type="caution">
    <text evidence="1">The sequence shown here is derived from an EMBL/GenBank/DDBJ whole genome shotgun (WGS) entry which is preliminary data.</text>
</comment>
<gene>
    <name evidence="1" type="ORF">ENY07_07300</name>
</gene>
<reference evidence="1" key="1">
    <citation type="journal article" date="2020" name="mSystems">
        <title>Genome- and Community-Level Interaction Insights into Carbon Utilization and Element Cycling Functions of Hydrothermarchaeota in Hydrothermal Sediment.</title>
        <authorList>
            <person name="Zhou Z."/>
            <person name="Liu Y."/>
            <person name="Xu W."/>
            <person name="Pan J."/>
            <person name="Luo Z.H."/>
            <person name="Li M."/>
        </authorList>
    </citation>
    <scope>NUCLEOTIDE SEQUENCE</scope>
    <source>
        <strain evidence="1">SpSt-997</strain>
    </source>
</reference>
<sequence length="234" mass="25887">MTRTPSITAPRGALARGAIDGFLRDGFIAGWACRPGVIERCHVRVLRGDDIIAEAMADFFRLDLLRAGMGLGHCGFFARLRTALPAGTHNLRLLMLPEAVEIAPPRAFVLPEPAAARAALPPVPRARPTWRDADVLAHLAQFDLARHCQELGVTRFIDRAFRFILNRWADDDARAVYPAALEKGALTAENFFTVTLNSEERRAMTTPLPAPFDYRFPFTTYAAAPHEPDGSQLR</sequence>
<proteinExistence type="predicted"/>
<dbReference type="AlphaFoldDB" id="A0A8J4M5S1"/>
<dbReference type="EMBL" id="DTQM01000145">
    <property type="protein sequence ID" value="HGC43012.1"/>
    <property type="molecule type" value="Genomic_DNA"/>
</dbReference>
<accession>A0A8J4M5S1</accession>
<protein>
    <submittedName>
        <fullName evidence="1">Uncharacterized protein</fullName>
    </submittedName>
</protein>
<name>A0A8J4M5S1_9PROT</name>
<evidence type="ECO:0000313" key="1">
    <source>
        <dbReference type="EMBL" id="HGC43012.1"/>
    </source>
</evidence>
<organism evidence="1">
    <name type="scientific">Acidicaldus sp</name>
    <dbReference type="NCBI Taxonomy" id="1872105"/>
    <lineage>
        <taxon>Bacteria</taxon>
        <taxon>Pseudomonadati</taxon>
        <taxon>Pseudomonadota</taxon>
        <taxon>Alphaproteobacteria</taxon>
        <taxon>Acetobacterales</taxon>
        <taxon>Acetobacteraceae</taxon>
        <taxon>Acidicaldus</taxon>
    </lineage>
</organism>